<dbReference type="GeneTree" id="ENSGT00390000015933"/>
<accession>A0A2I2Z8L2</accession>
<dbReference type="Bgee" id="ENSGGOG00000009075">
    <property type="expression patterns" value="Expressed in prefrontal cortex and 4 other cell types or tissues"/>
</dbReference>
<dbReference type="EMBL" id="CABD030102555">
    <property type="status" value="NOT_ANNOTATED_CDS"/>
    <property type="molecule type" value="Genomic_DNA"/>
</dbReference>
<evidence type="ECO:0000313" key="1">
    <source>
        <dbReference type="Ensembl" id="ENSGGOP00000043497.1"/>
    </source>
</evidence>
<dbReference type="EMBL" id="CABD030102554">
    <property type="status" value="NOT_ANNOTATED_CDS"/>
    <property type="molecule type" value="Genomic_DNA"/>
</dbReference>
<dbReference type="EMBL" id="CABD030102552">
    <property type="status" value="NOT_ANNOTATED_CDS"/>
    <property type="molecule type" value="Genomic_DNA"/>
</dbReference>
<dbReference type="InterPro" id="IPR027864">
    <property type="entry name" value="DUF4597"/>
</dbReference>
<proteinExistence type="predicted"/>
<dbReference type="EMBL" id="CABD030102553">
    <property type="status" value="NOT_ANNOTATED_CDS"/>
    <property type="molecule type" value="Genomic_DNA"/>
</dbReference>
<gene>
    <name evidence="1" type="primary">C18H16orf74</name>
</gene>
<dbReference type="EMBL" id="CABD030102556">
    <property type="status" value="NOT_ANNOTATED_CDS"/>
    <property type="molecule type" value="Genomic_DNA"/>
</dbReference>
<reference evidence="2" key="1">
    <citation type="submission" date="2011-05" db="EMBL/GenBank/DDBJ databases">
        <title>Insights into the evolution of the great apes provided by the gorilla genome.</title>
        <authorList>
            <person name="Scally A."/>
        </authorList>
    </citation>
    <scope>NUCLEOTIDE SEQUENCE [LARGE SCALE GENOMIC DNA]</scope>
</reference>
<keyword evidence="2" id="KW-1185">Reference proteome</keyword>
<dbReference type="Ensembl" id="ENSGGOT00000059529.1">
    <property type="protein sequence ID" value="ENSGGOP00000043497.1"/>
    <property type="gene ID" value="ENSGGOG00000009075.3"/>
</dbReference>
<dbReference type="Proteomes" id="UP000001519">
    <property type="component" value="Chromosome 16"/>
</dbReference>
<evidence type="ECO:0000313" key="2">
    <source>
        <dbReference type="Proteomes" id="UP000001519"/>
    </source>
</evidence>
<organism evidence="1 2">
    <name type="scientific">Gorilla gorilla gorilla</name>
    <name type="common">Western lowland gorilla</name>
    <dbReference type="NCBI Taxonomy" id="9595"/>
    <lineage>
        <taxon>Eukaryota</taxon>
        <taxon>Metazoa</taxon>
        <taxon>Chordata</taxon>
        <taxon>Craniata</taxon>
        <taxon>Vertebrata</taxon>
        <taxon>Euteleostomi</taxon>
        <taxon>Mammalia</taxon>
        <taxon>Eutheria</taxon>
        <taxon>Euarchontoglires</taxon>
        <taxon>Primates</taxon>
        <taxon>Haplorrhini</taxon>
        <taxon>Catarrhini</taxon>
        <taxon>Hominidae</taxon>
        <taxon>Gorilla</taxon>
    </lineage>
</organism>
<dbReference type="EMBL" id="CABD030102557">
    <property type="status" value="NOT_ANNOTATED_CDS"/>
    <property type="molecule type" value="Genomic_DNA"/>
</dbReference>
<dbReference type="AlphaFoldDB" id="A0A2I2Z8L2"/>
<protein>
    <submittedName>
        <fullName evidence="1">Chromosome 16 open reading frame 74</fullName>
    </submittedName>
</protein>
<reference evidence="1" key="3">
    <citation type="submission" date="2025-08" db="UniProtKB">
        <authorList>
            <consortium name="Ensembl"/>
        </authorList>
    </citation>
    <scope>IDENTIFICATION</scope>
</reference>
<sequence>MGLKMSCLKVWLDETGSCPDDGEIDPEA</sequence>
<name>A0A2I2Z8L2_GORGO</name>
<reference evidence="1 2" key="2">
    <citation type="journal article" date="2012" name="Nature">
        <title>Insights into hominid evolution from the gorilla genome sequence.</title>
        <authorList>
            <person name="Scally A."/>
            <person name="Dutheil J.Y."/>
            <person name="Hillier L.W."/>
            <person name="Jordan G.E."/>
            <person name="Goodhead I."/>
            <person name="Herrero J."/>
            <person name="Hobolth A."/>
            <person name="Lappalainen T."/>
            <person name="Mailund T."/>
            <person name="Marques-Bonet T."/>
            <person name="McCarthy S."/>
            <person name="Montgomery S.H."/>
            <person name="Schwalie P.C."/>
            <person name="Tang Y.A."/>
            <person name="Ward M.C."/>
            <person name="Xue Y."/>
            <person name="Yngvadottir B."/>
            <person name="Alkan C."/>
            <person name="Andersen L.N."/>
            <person name="Ayub Q."/>
            <person name="Ball E.V."/>
            <person name="Beal K."/>
            <person name="Bradley B.J."/>
            <person name="Chen Y."/>
            <person name="Clee C.M."/>
            <person name="Fitzgerald S."/>
            <person name="Graves T.A."/>
            <person name="Gu Y."/>
            <person name="Heath P."/>
            <person name="Heger A."/>
            <person name="Karakoc E."/>
            <person name="Kolb-Kokocinski A."/>
            <person name="Laird G.K."/>
            <person name="Lunter G."/>
            <person name="Meader S."/>
            <person name="Mort M."/>
            <person name="Mullikin J.C."/>
            <person name="Munch K."/>
            <person name="O'Connor T.D."/>
            <person name="Phillips A.D."/>
            <person name="Prado-Martinez J."/>
            <person name="Rogers A.S."/>
            <person name="Sajjadian S."/>
            <person name="Schmidt D."/>
            <person name="Shaw K."/>
            <person name="Simpson J.T."/>
            <person name="Stenson P.D."/>
            <person name="Turner D.J."/>
            <person name="Vigilant L."/>
            <person name="Vilella A.J."/>
            <person name="Whitener W."/>
            <person name="Zhu B."/>
            <person name="Cooper D.N."/>
            <person name="de Jong P."/>
            <person name="Dermitzakis E.T."/>
            <person name="Eichler E.E."/>
            <person name="Flicek P."/>
            <person name="Goldman N."/>
            <person name="Mundy N.I."/>
            <person name="Ning Z."/>
            <person name="Odom D.T."/>
            <person name="Ponting C.P."/>
            <person name="Quail M.A."/>
            <person name="Ryder O.A."/>
            <person name="Searle S.M."/>
            <person name="Warren W.C."/>
            <person name="Wilson R.K."/>
            <person name="Schierup M.H."/>
            <person name="Rogers J."/>
            <person name="Tyler-Smith C."/>
            <person name="Durbin R."/>
        </authorList>
    </citation>
    <scope>NUCLEOTIDE SEQUENCE [LARGE SCALE GENOMIC DNA]</scope>
</reference>
<dbReference type="Pfam" id="PF15366">
    <property type="entry name" value="DUF4597"/>
    <property type="match status" value="1"/>
</dbReference>
<reference evidence="1" key="4">
    <citation type="submission" date="2025-09" db="UniProtKB">
        <authorList>
            <consortium name="Ensembl"/>
        </authorList>
    </citation>
    <scope>IDENTIFICATION</scope>
</reference>